<reference evidence="2 3" key="1">
    <citation type="submission" date="2021-08" db="EMBL/GenBank/DDBJ databases">
        <title>Comparative Genomics Analysis of the Genus Qipengyuania Reveals Extensive Genetic Diversity and Metabolic Versatility, Including the Description of Fifteen Novel Species.</title>
        <authorList>
            <person name="Liu Y."/>
        </authorList>
    </citation>
    <scope>NUCLEOTIDE SEQUENCE [LARGE SCALE GENOMIC DNA]</scope>
    <source>
        <strain evidence="2 3">1NDH1</strain>
    </source>
</reference>
<feature type="transmembrane region" description="Helical" evidence="1">
    <location>
        <begin position="92"/>
        <end position="110"/>
    </location>
</feature>
<proteinExistence type="predicted"/>
<feature type="transmembrane region" description="Helical" evidence="1">
    <location>
        <begin position="130"/>
        <end position="152"/>
    </location>
</feature>
<dbReference type="Proteomes" id="UP000824321">
    <property type="component" value="Chromosome"/>
</dbReference>
<evidence type="ECO:0000313" key="2">
    <source>
        <dbReference type="EMBL" id="QZD95182.1"/>
    </source>
</evidence>
<evidence type="ECO:0000313" key="3">
    <source>
        <dbReference type="Proteomes" id="UP000824321"/>
    </source>
</evidence>
<keyword evidence="1" id="KW-0812">Transmembrane</keyword>
<feature type="transmembrane region" description="Helical" evidence="1">
    <location>
        <begin position="159"/>
        <end position="179"/>
    </location>
</feature>
<protein>
    <recommendedName>
        <fullName evidence="4">Metal-dependent hydrolase</fullName>
    </recommendedName>
</protein>
<evidence type="ECO:0000256" key="1">
    <source>
        <dbReference type="SAM" id="Phobius"/>
    </source>
</evidence>
<dbReference type="RefSeq" id="WP_221430924.1">
    <property type="nucleotide sequence ID" value="NZ_CP081294.1"/>
</dbReference>
<gene>
    <name evidence="2" type="ORF">K3136_00140</name>
</gene>
<accession>A0ABX9A5U3</accession>
<keyword evidence="3" id="KW-1185">Reference proteome</keyword>
<dbReference type="EMBL" id="CP081294">
    <property type="protein sequence ID" value="QZD95182.1"/>
    <property type="molecule type" value="Genomic_DNA"/>
</dbReference>
<sequence>MFIGHFAPAFAAGAVTQEAPKLGLLFVAAQLVDWVFFVFALVGIESLRLVPGITAMNPLDFYDYPITHSLVGTAGFAVGFGILVAMITRNSVAAVWAALVVLSHWVLDWISHRPDLTIAGGEHRIGLGLWNYPLAAMAVELALLGLAMWWYLKRTKGPVGPIAILITVMLVFQAINWFGPEPKDVGAPFLLLGLFALGVLTAIAFWVGRTRWHRDEIGLGVASPPL</sequence>
<feature type="transmembrane region" description="Helical" evidence="1">
    <location>
        <begin position="22"/>
        <end position="44"/>
    </location>
</feature>
<name>A0ABX9A5U3_9SPHN</name>
<keyword evidence="1" id="KW-1133">Transmembrane helix</keyword>
<feature type="transmembrane region" description="Helical" evidence="1">
    <location>
        <begin position="64"/>
        <end position="85"/>
    </location>
</feature>
<organism evidence="2 3">
    <name type="scientific">Qipengyuania gelatinilytica</name>
    <dbReference type="NCBI Taxonomy" id="2867231"/>
    <lineage>
        <taxon>Bacteria</taxon>
        <taxon>Pseudomonadati</taxon>
        <taxon>Pseudomonadota</taxon>
        <taxon>Alphaproteobacteria</taxon>
        <taxon>Sphingomonadales</taxon>
        <taxon>Erythrobacteraceae</taxon>
        <taxon>Qipengyuania</taxon>
    </lineage>
</organism>
<evidence type="ECO:0008006" key="4">
    <source>
        <dbReference type="Google" id="ProtNLM"/>
    </source>
</evidence>
<keyword evidence="1" id="KW-0472">Membrane</keyword>
<feature type="transmembrane region" description="Helical" evidence="1">
    <location>
        <begin position="185"/>
        <end position="207"/>
    </location>
</feature>